<proteinExistence type="predicted"/>
<dbReference type="EMBL" id="JBBUKT010000015">
    <property type="protein sequence ID" value="MEK7954002.1"/>
    <property type="molecule type" value="Genomic_DNA"/>
</dbReference>
<dbReference type="RefSeq" id="WP_341407769.1">
    <property type="nucleotide sequence ID" value="NZ_JBBUKT010000015.1"/>
</dbReference>
<name>A0ABU9B411_9BACT</name>
<keyword evidence="4" id="KW-1185">Reference proteome</keyword>
<keyword evidence="2" id="KW-0472">Membrane</keyword>
<keyword evidence="2" id="KW-1133">Transmembrane helix</keyword>
<accession>A0ABU9B411</accession>
<evidence type="ECO:0000256" key="2">
    <source>
        <dbReference type="SAM" id="Phobius"/>
    </source>
</evidence>
<evidence type="ECO:0000313" key="3">
    <source>
        <dbReference type="EMBL" id="MEK7954002.1"/>
    </source>
</evidence>
<gene>
    <name evidence="3" type="ORF">WKV53_26030</name>
</gene>
<comment type="caution">
    <text evidence="3">The sequence shown here is derived from an EMBL/GenBank/DDBJ whole genome shotgun (WGS) entry which is preliminary data.</text>
</comment>
<organism evidence="3 4">
    <name type="scientific">Luteolibacter soli</name>
    <dbReference type="NCBI Taxonomy" id="3135280"/>
    <lineage>
        <taxon>Bacteria</taxon>
        <taxon>Pseudomonadati</taxon>
        <taxon>Verrucomicrobiota</taxon>
        <taxon>Verrucomicrobiia</taxon>
        <taxon>Verrucomicrobiales</taxon>
        <taxon>Verrucomicrobiaceae</taxon>
        <taxon>Luteolibacter</taxon>
    </lineage>
</organism>
<sequence length="90" mass="9012">MSLLASVLSFFCFLAATVVMTPAMGEDGSMGFLTENLPATIFGASGFLVLAGTVFASRTKAPSGDPAPVPTSAKTSNCPAVNPGENAGRA</sequence>
<reference evidence="3 4" key="1">
    <citation type="submission" date="2024-04" db="EMBL/GenBank/DDBJ databases">
        <title>Luteolibacter sp. isolated from soil.</title>
        <authorList>
            <person name="An J."/>
        </authorList>
    </citation>
    <scope>NUCLEOTIDE SEQUENCE [LARGE SCALE GENOMIC DNA]</scope>
    <source>
        <strain evidence="3 4">Y139</strain>
    </source>
</reference>
<protein>
    <recommendedName>
        <fullName evidence="5">Secreted protein</fullName>
    </recommendedName>
</protein>
<dbReference type="Proteomes" id="UP001371305">
    <property type="component" value="Unassembled WGS sequence"/>
</dbReference>
<evidence type="ECO:0008006" key="5">
    <source>
        <dbReference type="Google" id="ProtNLM"/>
    </source>
</evidence>
<evidence type="ECO:0000256" key="1">
    <source>
        <dbReference type="SAM" id="MobiDB-lite"/>
    </source>
</evidence>
<evidence type="ECO:0000313" key="4">
    <source>
        <dbReference type="Proteomes" id="UP001371305"/>
    </source>
</evidence>
<feature type="transmembrane region" description="Helical" evidence="2">
    <location>
        <begin position="41"/>
        <end position="57"/>
    </location>
</feature>
<keyword evidence="2" id="KW-0812">Transmembrane</keyword>
<feature type="region of interest" description="Disordered" evidence="1">
    <location>
        <begin position="60"/>
        <end position="90"/>
    </location>
</feature>